<evidence type="ECO:0000313" key="9">
    <source>
        <dbReference type="Proteomes" id="UP000588083"/>
    </source>
</evidence>
<dbReference type="AlphaFoldDB" id="A0A6V8Q0M0"/>
<dbReference type="Proteomes" id="UP000588083">
    <property type="component" value="Unassembled WGS sequence"/>
</dbReference>
<keyword evidence="9" id="KW-1185">Reference proteome</keyword>
<gene>
    <name evidence="2" type="ORF">HKBW3S03_01220</name>
    <name evidence="3" type="ORF">HKBW3S34_01999</name>
    <name evidence="4" type="ORF">HKBW3S44_01331</name>
    <name evidence="5" type="ORF">HKBW3S47_01856</name>
</gene>
<protein>
    <recommendedName>
        <fullName evidence="1">DUF4365 domain-containing protein</fullName>
    </recommendedName>
</protein>
<organism evidence="4 6">
    <name type="scientific">Candidatus Hakubella thermalkaliphila</name>
    <dbReference type="NCBI Taxonomy" id="2754717"/>
    <lineage>
        <taxon>Bacteria</taxon>
        <taxon>Bacillati</taxon>
        <taxon>Actinomycetota</taxon>
        <taxon>Actinomycetota incertae sedis</taxon>
        <taxon>Candidatus Hakubellales</taxon>
        <taxon>Candidatus Hakubellaceae</taxon>
        <taxon>Candidatus Hakubella</taxon>
    </lineage>
</organism>
<evidence type="ECO:0000313" key="8">
    <source>
        <dbReference type="Proteomes" id="UP000574717"/>
    </source>
</evidence>
<comment type="caution">
    <text evidence="4">The sequence shown here is derived from an EMBL/GenBank/DDBJ whole genome shotgun (WGS) entry which is preliminary data.</text>
</comment>
<accession>A0A6V8Q0M0</accession>
<evidence type="ECO:0000259" key="1">
    <source>
        <dbReference type="Pfam" id="PF14280"/>
    </source>
</evidence>
<evidence type="ECO:0000313" key="7">
    <source>
        <dbReference type="Proteomes" id="UP000569018"/>
    </source>
</evidence>
<evidence type="ECO:0000313" key="2">
    <source>
        <dbReference type="EMBL" id="GFP19715.1"/>
    </source>
</evidence>
<evidence type="ECO:0000313" key="3">
    <source>
        <dbReference type="EMBL" id="GFP31080.1"/>
    </source>
</evidence>
<dbReference type="Proteomes" id="UP000574717">
    <property type="component" value="Unassembled WGS sequence"/>
</dbReference>
<dbReference type="RefSeq" id="WP_176231829.1">
    <property type="nucleotide sequence ID" value="NZ_BLRU01000126.1"/>
</dbReference>
<reference evidence="6 7" key="1">
    <citation type="journal article" date="2020" name="Front. Microbiol.">
        <title>Single-cell genomics of novel Actinobacteria with the Wood-Ljungdahl pathway discovered in a serpentinizing system.</title>
        <authorList>
            <person name="Merino N."/>
            <person name="Kawai M."/>
            <person name="Boyd E.S."/>
            <person name="Colman D.R."/>
            <person name="McGlynn S.E."/>
            <person name="Nealson K.H."/>
            <person name="Kurokawa K."/>
            <person name="Hongoh Y."/>
        </authorList>
    </citation>
    <scope>NUCLEOTIDE SEQUENCE [LARGE SCALE GENOMIC DNA]</scope>
    <source>
        <strain evidence="2 8">S03</strain>
        <strain evidence="3 9">S34</strain>
        <strain evidence="4 6">S44</strain>
        <strain evidence="5 7">S47</strain>
    </source>
</reference>
<dbReference type="EMBL" id="BLRU01000126">
    <property type="protein sequence ID" value="GFP19715.1"/>
    <property type="molecule type" value="Genomic_DNA"/>
</dbReference>
<dbReference type="EMBL" id="BLSC01000127">
    <property type="protein sequence ID" value="GFP37654.1"/>
    <property type="molecule type" value="Genomic_DNA"/>
</dbReference>
<proteinExistence type="predicted"/>
<dbReference type="Pfam" id="PF14280">
    <property type="entry name" value="DUF4365"/>
    <property type="match status" value="1"/>
</dbReference>
<dbReference type="Proteomes" id="UP000561271">
    <property type="component" value="Unassembled WGS sequence"/>
</dbReference>
<dbReference type="EMBL" id="BLRZ01000160">
    <property type="protein sequence ID" value="GFP31080.1"/>
    <property type="molecule type" value="Genomic_DNA"/>
</dbReference>
<sequence length="307" mass="36208">MVKRTEFGQIGEKAVLLVEKIFNEANWVCNRLYHDFGIDLHVKVFESGRTAPWEFHVQIKGTKHPHISKDRIHFDIDTEHLKDWRDSLLPVLFVICDVRSDKVYWLWIKKYLNKLNLDWQEQSIITLQIPANNQLRPEILPQLCTDLRRSFLMHEARKVIGLMEEPDEINRSSFGFNSPYYRPLTELGRSIKNPALARCILCGNYFWIEEGIAIAWEFVKIYEPYVYEPAVYDCDAPEEFCPVCMSGKGALEKCKNCGRYAVPEFDEIFEDWDNPLITWDEAKQLCHEYFEELMRSRECKLKNGNSI</sequence>
<evidence type="ECO:0000313" key="4">
    <source>
        <dbReference type="EMBL" id="GFP37654.1"/>
    </source>
</evidence>
<dbReference type="Proteomes" id="UP000569018">
    <property type="component" value="Unassembled WGS sequence"/>
</dbReference>
<dbReference type="InterPro" id="IPR025375">
    <property type="entry name" value="DUF4365"/>
</dbReference>
<name>A0A6V8Q0M0_9ACTN</name>
<feature type="domain" description="DUF4365" evidence="1">
    <location>
        <begin position="13"/>
        <end position="144"/>
    </location>
</feature>
<evidence type="ECO:0000313" key="5">
    <source>
        <dbReference type="EMBL" id="GFP40159.1"/>
    </source>
</evidence>
<evidence type="ECO:0000313" key="6">
    <source>
        <dbReference type="Proteomes" id="UP000561271"/>
    </source>
</evidence>
<dbReference type="EMBL" id="BLSD01000156">
    <property type="protein sequence ID" value="GFP40159.1"/>
    <property type="molecule type" value="Genomic_DNA"/>
</dbReference>